<accession>A0A258CSJ0</accession>
<keyword evidence="4 7" id="KW-0067">ATP-binding</keyword>
<name>A0A258CSJ0_CAUVI</name>
<evidence type="ECO:0000259" key="6">
    <source>
        <dbReference type="PROSITE" id="PS50893"/>
    </source>
</evidence>
<dbReference type="Proteomes" id="UP000215616">
    <property type="component" value="Unassembled WGS sequence"/>
</dbReference>
<reference evidence="7 8" key="1">
    <citation type="submission" date="2017-03" db="EMBL/GenBank/DDBJ databases">
        <title>Lifting the veil on microbial sulfur biogeochemistry in mining wastewaters.</title>
        <authorList>
            <person name="Kantor R.S."/>
            <person name="Colenbrander Nelson T."/>
            <person name="Marshall S."/>
            <person name="Bennett D."/>
            <person name="Apte S."/>
            <person name="Camacho D."/>
            <person name="Thomas B.C."/>
            <person name="Warren L.A."/>
            <person name="Banfield J.F."/>
        </authorList>
    </citation>
    <scope>NUCLEOTIDE SEQUENCE [LARGE SCALE GENOMIC DNA]</scope>
    <source>
        <strain evidence="7">32-67-7</strain>
    </source>
</reference>
<evidence type="ECO:0000313" key="7">
    <source>
        <dbReference type="EMBL" id="OYW98556.1"/>
    </source>
</evidence>
<dbReference type="Gene3D" id="3.40.50.300">
    <property type="entry name" value="P-loop containing nucleotide triphosphate hydrolases"/>
    <property type="match status" value="1"/>
</dbReference>
<protein>
    <submittedName>
        <fullName evidence="7">ABC transporter ATP-binding protein</fullName>
    </submittedName>
</protein>
<dbReference type="CDD" id="cd03255">
    <property type="entry name" value="ABC_MJ0796_LolCDE_FtsE"/>
    <property type="match status" value="1"/>
</dbReference>
<dbReference type="EMBL" id="NCDQ01000492">
    <property type="protein sequence ID" value="OYW98556.1"/>
    <property type="molecule type" value="Genomic_DNA"/>
</dbReference>
<sequence>MSQVLQARGIVMTFRNGDEETEVLRGVDVDLATGELVALVGASGSGKSTLLSILGLLLRPTAGEIQIAGERVDRLNEKARAAFRNRRLGFVFQFHHLLPDFTAMENVAFPAAAPAGGISPEMRRRALSLLDRVGLSDRADFPATRLSGGQKQRVAIARALMNKPDLIIADEPTGNLDLRSAGQVLDLMGEVNRQDGGTFLICTHDEHVAARCDRRIHLVDGKVQPDGERSDHPN</sequence>
<dbReference type="PANTHER" id="PTHR24220:SF689">
    <property type="entry name" value="LIPOPROTEIN-RELEASING SYSTEM ATP-BINDING PROTEIN LOLD"/>
    <property type="match status" value="1"/>
</dbReference>
<evidence type="ECO:0000256" key="3">
    <source>
        <dbReference type="ARBA" id="ARBA00022741"/>
    </source>
</evidence>
<dbReference type="PROSITE" id="PS00211">
    <property type="entry name" value="ABC_TRANSPORTER_1"/>
    <property type="match status" value="1"/>
</dbReference>
<evidence type="ECO:0000256" key="5">
    <source>
        <dbReference type="ARBA" id="ARBA00038388"/>
    </source>
</evidence>
<comment type="caution">
    <text evidence="7">The sequence shown here is derived from an EMBL/GenBank/DDBJ whole genome shotgun (WGS) entry which is preliminary data.</text>
</comment>
<dbReference type="GO" id="GO:0022857">
    <property type="term" value="F:transmembrane transporter activity"/>
    <property type="evidence" value="ECO:0007669"/>
    <property type="project" value="TreeGrafter"/>
</dbReference>
<keyword evidence="2" id="KW-0997">Cell inner membrane</keyword>
<dbReference type="InterPro" id="IPR017871">
    <property type="entry name" value="ABC_transporter-like_CS"/>
</dbReference>
<dbReference type="SUPFAM" id="SSF52540">
    <property type="entry name" value="P-loop containing nucleoside triphosphate hydrolases"/>
    <property type="match status" value="1"/>
</dbReference>
<proteinExistence type="inferred from homology"/>
<dbReference type="SMART" id="SM00382">
    <property type="entry name" value="AAA"/>
    <property type="match status" value="1"/>
</dbReference>
<dbReference type="InterPro" id="IPR017911">
    <property type="entry name" value="MacB-like_ATP-bd"/>
</dbReference>
<dbReference type="InterPro" id="IPR015854">
    <property type="entry name" value="ABC_transpr_LolD-like"/>
</dbReference>
<dbReference type="PROSITE" id="PS50893">
    <property type="entry name" value="ABC_TRANSPORTER_2"/>
    <property type="match status" value="1"/>
</dbReference>
<dbReference type="InterPro" id="IPR003593">
    <property type="entry name" value="AAA+_ATPase"/>
</dbReference>
<comment type="similarity">
    <text evidence="5">Belongs to the ABC transporter superfamily. Macrolide exporter (TC 3.A.1.122) family.</text>
</comment>
<dbReference type="InterPro" id="IPR027417">
    <property type="entry name" value="P-loop_NTPase"/>
</dbReference>
<evidence type="ECO:0000256" key="4">
    <source>
        <dbReference type="ARBA" id="ARBA00022840"/>
    </source>
</evidence>
<dbReference type="GO" id="GO:0005524">
    <property type="term" value="F:ATP binding"/>
    <property type="evidence" value="ECO:0007669"/>
    <property type="project" value="UniProtKB-KW"/>
</dbReference>
<evidence type="ECO:0000256" key="2">
    <source>
        <dbReference type="ARBA" id="ARBA00022519"/>
    </source>
</evidence>
<dbReference type="Pfam" id="PF00005">
    <property type="entry name" value="ABC_tran"/>
    <property type="match status" value="1"/>
</dbReference>
<dbReference type="GO" id="GO:0016887">
    <property type="term" value="F:ATP hydrolysis activity"/>
    <property type="evidence" value="ECO:0007669"/>
    <property type="project" value="InterPro"/>
</dbReference>
<dbReference type="GO" id="GO:0098796">
    <property type="term" value="C:membrane protein complex"/>
    <property type="evidence" value="ECO:0007669"/>
    <property type="project" value="UniProtKB-ARBA"/>
</dbReference>
<keyword evidence="1" id="KW-0813">Transport</keyword>
<keyword evidence="2" id="KW-1003">Cell membrane</keyword>
<dbReference type="InterPro" id="IPR003439">
    <property type="entry name" value="ABC_transporter-like_ATP-bd"/>
</dbReference>
<dbReference type="AlphaFoldDB" id="A0A258CSJ0"/>
<dbReference type="PANTHER" id="PTHR24220">
    <property type="entry name" value="IMPORT ATP-BINDING PROTEIN"/>
    <property type="match status" value="1"/>
</dbReference>
<feature type="domain" description="ABC transporter" evidence="6">
    <location>
        <begin position="5"/>
        <end position="234"/>
    </location>
</feature>
<dbReference type="FunFam" id="3.40.50.300:FF:000032">
    <property type="entry name" value="Export ABC transporter ATP-binding protein"/>
    <property type="match status" value="1"/>
</dbReference>
<evidence type="ECO:0000256" key="1">
    <source>
        <dbReference type="ARBA" id="ARBA00022448"/>
    </source>
</evidence>
<organism evidence="7 8">
    <name type="scientific">Caulobacter vibrioides</name>
    <name type="common">Caulobacter crescentus</name>
    <dbReference type="NCBI Taxonomy" id="155892"/>
    <lineage>
        <taxon>Bacteria</taxon>
        <taxon>Pseudomonadati</taxon>
        <taxon>Pseudomonadota</taxon>
        <taxon>Alphaproteobacteria</taxon>
        <taxon>Caulobacterales</taxon>
        <taxon>Caulobacteraceae</taxon>
        <taxon>Caulobacter</taxon>
    </lineage>
</organism>
<gene>
    <name evidence="7" type="ORF">B7Z12_19640</name>
</gene>
<evidence type="ECO:0000313" key="8">
    <source>
        <dbReference type="Proteomes" id="UP000215616"/>
    </source>
</evidence>
<keyword evidence="3" id="KW-0547">Nucleotide-binding</keyword>
<keyword evidence="2" id="KW-0472">Membrane</keyword>
<dbReference type="GO" id="GO:0005886">
    <property type="term" value="C:plasma membrane"/>
    <property type="evidence" value="ECO:0007669"/>
    <property type="project" value="TreeGrafter"/>
</dbReference>